<proteinExistence type="predicted"/>
<dbReference type="Gene3D" id="3.40.20.10">
    <property type="entry name" value="Severin"/>
    <property type="match status" value="2"/>
</dbReference>
<reference evidence="3 4" key="1">
    <citation type="journal article" date="2022" name="Nat. Genet.">
        <title>Improved pea reference genome and pan-genome highlight genomic features and evolutionary characteristics.</title>
        <authorList>
            <person name="Yang T."/>
            <person name="Liu R."/>
            <person name="Luo Y."/>
            <person name="Hu S."/>
            <person name="Wang D."/>
            <person name="Wang C."/>
            <person name="Pandey M.K."/>
            <person name="Ge S."/>
            <person name="Xu Q."/>
            <person name="Li N."/>
            <person name="Li G."/>
            <person name="Huang Y."/>
            <person name="Saxena R.K."/>
            <person name="Ji Y."/>
            <person name="Li M."/>
            <person name="Yan X."/>
            <person name="He Y."/>
            <person name="Liu Y."/>
            <person name="Wang X."/>
            <person name="Xiang C."/>
            <person name="Varshney R.K."/>
            <person name="Ding H."/>
            <person name="Gao S."/>
            <person name="Zong X."/>
        </authorList>
    </citation>
    <scope>NUCLEOTIDE SEQUENCE [LARGE SCALE GENOMIC DNA]</scope>
    <source>
        <strain evidence="3 4">cv. Zhongwan 6</strain>
    </source>
</reference>
<dbReference type="AlphaFoldDB" id="A0A9D5A8S8"/>
<dbReference type="PROSITE" id="PS51089">
    <property type="entry name" value="HP"/>
    <property type="match status" value="1"/>
</dbReference>
<dbReference type="PRINTS" id="PR00597">
    <property type="entry name" value="GELSOLIN"/>
</dbReference>
<gene>
    <name evidence="3" type="ORF">KIW84_062812</name>
</gene>
<dbReference type="GO" id="GO:0007015">
    <property type="term" value="P:actin filament organization"/>
    <property type="evidence" value="ECO:0007669"/>
    <property type="project" value="UniProtKB-ARBA"/>
</dbReference>
<dbReference type="SUPFAM" id="SSF47050">
    <property type="entry name" value="VHP, Villin headpiece domain"/>
    <property type="match status" value="1"/>
</dbReference>
<dbReference type="EMBL" id="JAMSHJ010000006">
    <property type="protein sequence ID" value="KAI5396725.1"/>
    <property type="molecule type" value="Genomic_DNA"/>
</dbReference>
<dbReference type="Gramene" id="Psat06G0281200-T2">
    <property type="protein sequence ID" value="KAI5396725.1"/>
    <property type="gene ID" value="KIW84_062812"/>
</dbReference>
<keyword evidence="1" id="KW-0677">Repeat</keyword>
<dbReference type="SMART" id="SM00153">
    <property type="entry name" value="VHP"/>
    <property type="match status" value="1"/>
</dbReference>
<dbReference type="InterPro" id="IPR007122">
    <property type="entry name" value="Villin/Gelsolin"/>
</dbReference>
<dbReference type="InterPro" id="IPR036886">
    <property type="entry name" value="Villin_headpiece_dom_sf"/>
</dbReference>
<dbReference type="GO" id="GO:0051014">
    <property type="term" value="P:actin filament severing"/>
    <property type="evidence" value="ECO:0007669"/>
    <property type="project" value="TreeGrafter"/>
</dbReference>
<evidence type="ECO:0000313" key="4">
    <source>
        <dbReference type="Proteomes" id="UP001058974"/>
    </source>
</evidence>
<dbReference type="Pfam" id="PF02209">
    <property type="entry name" value="VHP"/>
    <property type="match status" value="1"/>
</dbReference>
<dbReference type="SUPFAM" id="SSF55753">
    <property type="entry name" value="Actin depolymerizing proteins"/>
    <property type="match status" value="2"/>
</dbReference>
<feature type="domain" description="HP" evidence="2">
    <location>
        <begin position="110"/>
        <end position="174"/>
    </location>
</feature>
<accession>A0A9D5A8S8</accession>
<evidence type="ECO:0000256" key="1">
    <source>
        <dbReference type="ARBA" id="ARBA00022737"/>
    </source>
</evidence>
<name>A0A9D5A8S8_PEA</name>
<comment type="caution">
    <text evidence="3">The sequence shown here is derived from an EMBL/GenBank/DDBJ whole genome shotgun (WGS) entry which is preliminary data.</text>
</comment>
<keyword evidence="4" id="KW-1185">Reference proteome</keyword>
<dbReference type="GO" id="GO:0051015">
    <property type="term" value="F:actin filament binding"/>
    <property type="evidence" value="ECO:0007669"/>
    <property type="project" value="InterPro"/>
</dbReference>
<dbReference type="PANTHER" id="PTHR11977">
    <property type="entry name" value="VILLIN"/>
    <property type="match status" value="1"/>
</dbReference>
<organism evidence="3 4">
    <name type="scientific">Pisum sativum</name>
    <name type="common">Garden pea</name>
    <name type="synonym">Lathyrus oleraceus</name>
    <dbReference type="NCBI Taxonomy" id="3888"/>
    <lineage>
        <taxon>Eukaryota</taxon>
        <taxon>Viridiplantae</taxon>
        <taxon>Streptophyta</taxon>
        <taxon>Embryophyta</taxon>
        <taxon>Tracheophyta</taxon>
        <taxon>Spermatophyta</taxon>
        <taxon>Magnoliopsida</taxon>
        <taxon>eudicotyledons</taxon>
        <taxon>Gunneridae</taxon>
        <taxon>Pentapetalae</taxon>
        <taxon>rosids</taxon>
        <taxon>fabids</taxon>
        <taxon>Fabales</taxon>
        <taxon>Fabaceae</taxon>
        <taxon>Papilionoideae</taxon>
        <taxon>50 kb inversion clade</taxon>
        <taxon>NPAAA clade</taxon>
        <taxon>Hologalegina</taxon>
        <taxon>IRL clade</taxon>
        <taxon>Fabeae</taxon>
        <taxon>Lathyrus</taxon>
    </lineage>
</organism>
<evidence type="ECO:0000313" key="3">
    <source>
        <dbReference type="EMBL" id="KAI5396725.1"/>
    </source>
</evidence>
<dbReference type="PANTHER" id="PTHR11977:SF51">
    <property type="entry name" value="PROTEIN FLIGHTLESS-1 HOMOLOG"/>
    <property type="match status" value="1"/>
</dbReference>
<dbReference type="InterPro" id="IPR029006">
    <property type="entry name" value="ADF-H/Gelsolin-like_dom_sf"/>
</dbReference>
<protein>
    <submittedName>
        <fullName evidence="3">Villin-2, variant 2</fullName>
    </submittedName>
</protein>
<dbReference type="InterPro" id="IPR003128">
    <property type="entry name" value="Villin_headpiece"/>
</dbReference>
<sequence>MVLVEVGINQEVLNLTCCRGTEIWRIENFQPVPLPKSEYGKFYMGDSYIVLQVWRINESAKTSLPKEDIGKFHSGDCYIVLYTYHSGERKEDYFLCCWFGKDSIEEKSNGSGGPRQRAEALAALSSAFSSSSMKTSRAYLSDEEFQTVFGMVKEAFYKLPKWKKDMLKKKFELF</sequence>
<dbReference type="Proteomes" id="UP001058974">
    <property type="component" value="Chromosome 6"/>
</dbReference>
<dbReference type="Gene3D" id="1.10.950.10">
    <property type="entry name" value="Villin headpiece domain"/>
    <property type="match status" value="1"/>
</dbReference>
<evidence type="ECO:0000259" key="2">
    <source>
        <dbReference type="PROSITE" id="PS51089"/>
    </source>
</evidence>